<dbReference type="InterPro" id="IPR011990">
    <property type="entry name" value="TPR-like_helical_dom_sf"/>
</dbReference>
<comment type="similarity">
    <text evidence="1">Belongs to the PPR family. P subfamily.</text>
</comment>
<evidence type="ECO:0000256" key="1">
    <source>
        <dbReference type="ARBA" id="ARBA00007626"/>
    </source>
</evidence>
<comment type="caution">
    <text evidence="4">The sequence shown here is derived from an EMBL/GenBank/DDBJ whole genome shotgun (WGS) entry which is preliminary data.</text>
</comment>
<dbReference type="InterPro" id="IPR051240">
    <property type="entry name" value="Mito_RNA-Proc/Resp"/>
</dbReference>
<dbReference type="NCBIfam" id="TIGR00756">
    <property type="entry name" value="PPR"/>
    <property type="match status" value="2"/>
</dbReference>
<dbReference type="Pfam" id="PF01535">
    <property type="entry name" value="PPR"/>
    <property type="match status" value="3"/>
</dbReference>
<dbReference type="Gramene" id="KVG48972">
    <property type="protein sequence ID" value="KVG48972"/>
    <property type="gene ID" value="Ccrd_026392"/>
</dbReference>
<organism evidence="4 5">
    <name type="scientific">Cynara cardunculus var. scolymus</name>
    <name type="common">Globe artichoke</name>
    <name type="synonym">Cynara scolymus</name>
    <dbReference type="NCBI Taxonomy" id="59895"/>
    <lineage>
        <taxon>Eukaryota</taxon>
        <taxon>Viridiplantae</taxon>
        <taxon>Streptophyta</taxon>
        <taxon>Embryophyta</taxon>
        <taxon>Tracheophyta</taxon>
        <taxon>Spermatophyta</taxon>
        <taxon>Magnoliopsida</taxon>
        <taxon>eudicotyledons</taxon>
        <taxon>Gunneridae</taxon>
        <taxon>Pentapetalae</taxon>
        <taxon>asterids</taxon>
        <taxon>campanulids</taxon>
        <taxon>Asterales</taxon>
        <taxon>Asteraceae</taxon>
        <taxon>Carduoideae</taxon>
        <taxon>Cardueae</taxon>
        <taxon>Carduinae</taxon>
        <taxon>Cynara</taxon>
    </lineage>
</organism>
<dbReference type="PROSITE" id="PS51375">
    <property type="entry name" value="PPR"/>
    <property type="match status" value="4"/>
</dbReference>
<dbReference type="EMBL" id="LEKV01008089">
    <property type="protein sequence ID" value="KVG48972.1"/>
    <property type="molecule type" value="Genomic_DNA"/>
</dbReference>
<dbReference type="PANTHER" id="PTHR47933">
    <property type="entry name" value="PENTATRICOPEPTIDE REPEAT-CONTAINING PROTEIN 1, MITOCHONDRIAL"/>
    <property type="match status" value="1"/>
</dbReference>
<dbReference type="OMA" id="VFGSYCS"/>
<reference evidence="4 5" key="1">
    <citation type="journal article" date="2016" name="Sci. Rep.">
        <title>The genome sequence of the outbreeding globe artichoke constructed de novo incorporating a phase-aware low-pass sequencing strategy of F1 progeny.</title>
        <authorList>
            <person name="Scaglione D."/>
            <person name="Reyes-Chin-Wo S."/>
            <person name="Acquadro A."/>
            <person name="Froenicke L."/>
            <person name="Portis E."/>
            <person name="Beitel C."/>
            <person name="Tirone M."/>
            <person name="Mauro R."/>
            <person name="Lo Monaco A."/>
            <person name="Mauromicale G."/>
            <person name="Faccioli P."/>
            <person name="Cattivelli L."/>
            <person name="Rieseberg L."/>
            <person name="Michelmore R."/>
            <person name="Lanteri S."/>
        </authorList>
    </citation>
    <scope>NUCLEOTIDE SEQUENCE [LARGE SCALE GENOMIC DNA]</scope>
    <source>
        <strain evidence="4">2C</strain>
    </source>
</reference>
<keyword evidence="2" id="KW-0677">Repeat</keyword>
<dbReference type="InterPro" id="IPR002885">
    <property type="entry name" value="PPR_rpt"/>
</dbReference>
<keyword evidence="5" id="KW-1185">Reference proteome</keyword>
<sequence length="521" mass="58737">VFRFACRQLGTKEIDRKCKTSILVEPSSVVISVPRFNPSKINKSVVPSSSQALGHQEQLEKPPKQFPTYLDTHNLSPRARILCEILARVAPAEVETAISATGMSPEPEVVEEVIRLSYGCPAAVVTFFRWVGLKQKHSPLSWNLMVDLLGKNKMFEPMWDAIRSMKQEGVLSLTTFVSVFGSYCEAGRFNEAIMTFEVMEKYGVQPDVVAVNSLLSAICREDFQMAKAVEFFQKTKTVIPPDGDSYAILLEGWEKEGNVGKAKTMFGEMVIRVGWSSENMAAYDAFLNTLIQGSEADEALKFLQVMKGKNCLPGLKFFSNALQILIRQNDSVHALSLWDMMVKSGLIPSLIMYNAMIGLLCNNDDIVNAFQLLDSMPFNGIFPDPLTYNIIFQYLITKKKVREAGKFFFEMIKNEQPPTPINSAAAISMFFDRDDPEMALEIWLYMKKEGVSPLDDSANALLNGLASMGRLTELRRHADQMLHTRIKIYESTMEKLKIAFRKEGRNGSDIFDDLDRKWRSS</sequence>
<proteinExistence type="inferred from homology"/>
<dbReference type="AlphaFoldDB" id="A0A103QGI2"/>
<feature type="repeat" description="PPR" evidence="3">
    <location>
        <begin position="349"/>
        <end position="383"/>
    </location>
</feature>
<evidence type="ECO:0000256" key="2">
    <source>
        <dbReference type="ARBA" id="ARBA00022737"/>
    </source>
</evidence>
<dbReference type="Gene3D" id="1.25.40.10">
    <property type="entry name" value="Tetratricopeptide repeat domain"/>
    <property type="match status" value="3"/>
</dbReference>
<dbReference type="GO" id="GO:0003729">
    <property type="term" value="F:mRNA binding"/>
    <property type="evidence" value="ECO:0007669"/>
    <property type="project" value="TreeGrafter"/>
</dbReference>
<name>A0A103QGI2_CYNCS</name>
<feature type="non-terminal residue" evidence="4">
    <location>
        <position position="1"/>
    </location>
</feature>
<feature type="repeat" description="PPR" evidence="3">
    <location>
        <begin position="384"/>
        <end position="418"/>
    </location>
</feature>
<dbReference type="Proteomes" id="UP000243975">
    <property type="component" value="Unassembled WGS sequence"/>
</dbReference>
<evidence type="ECO:0000313" key="5">
    <source>
        <dbReference type="Proteomes" id="UP000243975"/>
    </source>
</evidence>
<evidence type="ECO:0000313" key="4">
    <source>
        <dbReference type="EMBL" id="KVG48972.1"/>
    </source>
</evidence>
<gene>
    <name evidence="4" type="ORF">Ccrd_026392</name>
</gene>
<feature type="repeat" description="PPR" evidence="3">
    <location>
        <begin position="172"/>
        <end position="206"/>
    </location>
</feature>
<dbReference type="PANTHER" id="PTHR47933:SF14">
    <property type="entry name" value="PENTATRICOPEPTIDE REPEAT (PPR) SUPERFAMILY PROTEIN"/>
    <property type="match status" value="1"/>
</dbReference>
<feature type="repeat" description="PPR" evidence="3">
    <location>
        <begin position="279"/>
        <end position="313"/>
    </location>
</feature>
<evidence type="ECO:0000256" key="3">
    <source>
        <dbReference type="PROSITE-ProRule" id="PRU00708"/>
    </source>
</evidence>
<accession>A0A103QGI2</accession>
<protein>
    <submittedName>
        <fullName evidence="4">Pentatricopeptide repeat-containing protein</fullName>
    </submittedName>
</protein>
<dbReference type="Pfam" id="PF13041">
    <property type="entry name" value="PPR_2"/>
    <property type="match status" value="2"/>
</dbReference>